<evidence type="ECO:0000256" key="2">
    <source>
        <dbReference type="SAM" id="MobiDB-lite"/>
    </source>
</evidence>
<gene>
    <name evidence="3" type="ORF">PLOB_00005341</name>
</gene>
<organism evidence="3 4">
    <name type="scientific">Porites lobata</name>
    <dbReference type="NCBI Taxonomy" id="104759"/>
    <lineage>
        <taxon>Eukaryota</taxon>
        <taxon>Metazoa</taxon>
        <taxon>Cnidaria</taxon>
        <taxon>Anthozoa</taxon>
        <taxon>Hexacorallia</taxon>
        <taxon>Scleractinia</taxon>
        <taxon>Fungiina</taxon>
        <taxon>Poritidae</taxon>
        <taxon>Porites</taxon>
    </lineage>
</organism>
<comment type="caution">
    <text evidence="3">The sequence shown here is derived from an EMBL/GenBank/DDBJ whole genome shotgun (WGS) entry which is preliminary data.</text>
</comment>
<evidence type="ECO:0000313" key="4">
    <source>
        <dbReference type="Proteomes" id="UP001159405"/>
    </source>
</evidence>
<keyword evidence="1" id="KW-0175">Coiled coil</keyword>
<dbReference type="EMBL" id="CALNXK010000123">
    <property type="protein sequence ID" value="CAH3162472.1"/>
    <property type="molecule type" value="Genomic_DNA"/>
</dbReference>
<protein>
    <submittedName>
        <fullName evidence="3">Uncharacterized protein</fullName>
    </submittedName>
</protein>
<feature type="compositionally biased region" description="Acidic residues" evidence="2">
    <location>
        <begin position="23"/>
        <end position="36"/>
    </location>
</feature>
<reference evidence="3 4" key="1">
    <citation type="submission" date="2022-05" db="EMBL/GenBank/DDBJ databases">
        <authorList>
            <consortium name="Genoscope - CEA"/>
            <person name="William W."/>
        </authorList>
    </citation>
    <scope>NUCLEOTIDE SEQUENCE [LARGE SCALE GENOMIC DNA]</scope>
</reference>
<feature type="compositionally biased region" description="Polar residues" evidence="2">
    <location>
        <begin position="1"/>
        <end position="12"/>
    </location>
</feature>
<feature type="coiled-coil region" evidence="1">
    <location>
        <begin position="61"/>
        <end position="130"/>
    </location>
</feature>
<keyword evidence="4" id="KW-1185">Reference proteome</keyword>
<feature type="non-terminal residue" evidence="3">
    <location>
        <position position="1"/>
    </location>
</feature>
<evidence type="ECO:0000256" key="1">
    <source>
        <dbReference type="SAM" id="Coils"/>
    </source>
</evidence>
<feature type="region of interest" description="Disordered" evidence="2">
    <location>
        <begin position="1"/>
        <end position="36"/>
    </location>
</feature>
<evidence type="ECO:0000313" key="3">
    <source>
        <dbReference type="EMBL" id="CAH3162472.1"/>
    </source>
</evidence>
<proteinExistence type="predicted"/>
<dbReference type="Proteomes" id="UP001159405">
    <property type="component" value="Unassembled WGS sequence"/>
</dbReference>
<sequence length="284" mass="32037">GDRGSSSDSAENSAKKPNVKETGEEDIFGSEDSSEEEPTLLEIKLMLSSIQSSITSILSENVKFREDMEELKKSLRSNERELKELKASLDKANKHNALLQKELLGTKTKLNEQTERIHSLIELLNNLEQYSRKNSLKIHGIPENIYTSTEEVVLKVAEAVNVPVAAEDIEISHKLRRRNGMKPIIVKFCNHKVKSRLYKERTKLTSVNISDLYPSYASAATTQNRIFINENLTPYRADLVRQANDMKADGLLSSVWTVDGKVFLKTSPSGNPVRIYSEDDLDEL</sequence>
<accession>A0ABN8QGX3</accession>
<name>A0ABN8QGX3_9CNID</name>